<dbReference type="InterPro" id="IPR029058">
    <property type="entry name" value="AB_hydrolase_fold"/>
</dbReference>
<accession>A0AAD4P3V7</accession>
<dbReference type="SUPFAM" id="SSF53474">
    <property type="entry name" value="alpha/beta-Hydrolases"/>
    <property type="match status" value="1"/>
</dbReference>
<dbReference type="GO" id="GO:0019432">
    <property type="term" value="P:triglyceride biosynthetic process"/>
    <property type="evidence" value="ECO:0007669"/>
    <property type="project" value="UniProtKB-ARBA"/>
</dbReference>
<comment type="similarity">
    <text evidence="1">Belongs to the diacylglycerol acyltransferase family.</text>
</comment>
<dbReference type="GO" id="GO:0016020">
    <property type="term" value="C:membrane"/>
    <property type="evidence" value="ECO:0007669"/>
    <property type="project" value="TreeGrafter"/>
</dbReference>
<evidence type="ECO:0000256" key="1">
    <source>
        <dbReference type="ARBA" id="ARBA00005420"/>
    </source>
</evidence>
<evidence type="ECO:0000313" key="6">
    <source>
        <dbReference type="Proteomes" id="UP001190926"/>
    </source>
</evidence>
<dbReference type="CDD" id="cd07987">
    <property type="entry name" value="LPLAT_MGAT-like"/>
    <property type="match status" value="1"/>
</dbReference>
<comment type="caution">
    <text evidence="5">The sequence shown here is derived from an EMBL/GenBank/DDBJ whole genome shotgun (WGS) entry which is preliminary data.</text>
</comment>
<protein>
    <submittedName>
        <fullName evidence="5">Esterase/lipase/thioesterase family protein</fullName>
    </submittedName>
</protein>
<reference evidence="5 6" key="1">
    <citation type="journal article" date="2021" name="Nat. Commun.">
        <title>Incipient diploidization of the medicinal plant Perilla within 10,000 years.</title>
        <authorList>
            <person name="Zhang Y."/>
            <person name="Shen Q."/>
            <person name="Leng L."/>
            <person name="Zhang D."/>
            <person name="Chen S."/>
            <person name="Shi Y."/>
            <person name="Ning Z."/>
            <person name="Chen S."/>
        </authorList>
    </citation>
    <scope>NUCLEOTIDE SEQUENCE [LARGE SCALE GENOMIC DNA]</scope>
    <source>
        <strain evidence="6">cv. PC099</strain>
    </source>
</reference>
<dbReference type="Pfam" id="PF00561">
    <property type="entry name" value="Abhydrolase_1"/>
    <property type="match status" value="1"/>
</dbReference>
<feature type="domain" description="AB hydrolase-1" evidence="4">
    <location>
        <begin position="145"/>
        <end position="345"/>
    </location>
</feature>
<dbReference type="InterPro" id="IPR000073">
    <property type="entry name" value="AB_hydrolase_1"/>
</dbReference>
<sequence length="679" mass="75920">MQTNVMRLWLSTPILHKTFYPVSVRVSNNSWARPVGRAGETKGNVAVEVEQELKPLWDDGYGTQTARDYIEAAKMMINNSDAGPPRWFCPVESGPPIKDSPLLLYLPGIDGLGMGMVLHHKAMGKVFQLRCMHVPADDRTPYDGLVKFVENAVKAEHAAFPNKPIYLVGESFGGCLALSVAAANPTIDLVLILVNPATSFNRSQLQPLLPFLDLLPQELLPYILGTTSGDAIKMAKVINAPKLSNSPAKQMEKLIHELSALVTGVSTLAGIIPKPTLAWKLKLLKSGATSSNSRLHAVRSEVLILASGKDSMLPSKQEAERLRDLLRNSRVRFFRDNGHLLLLEDGINLLTIVKSSYIYRRSKRRDVIRDSLPPSKSEFHEAFDQQLGLLRAGISPVLMSTLADGEIVRGLRGVPDEGPVLLVGYHMLLGLEIAAIVEEFLREKNVLVHGLAHPWVFGNDMEEILHETSGFDFFKIFGAIPVSATNICRLLSSKSFGLLYPGGVREALHRKGEAYKLFWPEEPEFVRVAAKYGAKIVPFGVVGEDDIVELFLDYNDLKRIPHLNEVMRRENEGIPKIRGRSEMKGGVSEQVFYVPGFYPKLPGRLYFLFGKAMETQGREELLNDKMKIKEFYMEVKSQVEGNIAYLIKKREEDPFRHLFDRFLYRAVSAPVHDIPSFDP</sequence>
<dbReference type="EMBL" id="SDAM02000267">
    <property type="protein sequence ID" value="KAH6825087.1"/>
    <property type="molecule type" value="Genomic_DNA"/>
</dbReference>
<evidence type="ECO:0000259" key="4">
    <source>
        <dbReference type="Pfam" id="PF00561"/>
    </source>
</evidence>
<dbReference type="GO" id="GO:0004144">
    <property type="term" value="F:diacylglycerol O-acyltransferase activity"/>
    <property type="evidence" value="ECO:0007669"/>
    <property type="project" value="UniProtKB-ARBA"/>
</dbReference>
<dbReference type="GO" id="GO:0016787">
    <property type="term" value="F:hydrolase activity"/>
    <property type="evidence" value="ECO:0007669"/>
    <property type="project" value="UniProtKB-ARBA"/>
</dbReference>
<dbReference type="Pfam" id="PF03982">
    <property type="entry name" value="DAGAT"/>
    <property type="match status" value="1"/>
</dbReference>
<gene>
    <name evidence="5" type="ORF">C2S53_019712</name>
</gene>
<dbReference type="Proteomes" id="UP001190926">
    <property type="component" value="Unassembled WGS sequence"/>
</dbReference>
<evidence type="ECO:0000256" key="3">
    <source>
        <dbReference type="ARBA" id="ARBA00023315"/>
    </source>
</evidence>
<organism evidence="5 6">
    <name type="scientific">Perilla frutescens var. hirtella</name>
    <name type="common">Perilla citriodora</name>
    <name type="synonym">Perilla setoyensis</name>
    <dbReference type="NCBI Taxonomy" id="608512"/>
    <lineage>
        <taxon>Eukaryota</taxon>
        <taxon>Viridiplantae</taxon>
        <taxon>Streptophyta</taxon>
        <taxon>Embryophyta</taxon>
        <taxon>Tracheophyta</taxon>
        <taxon>Spermatophyta</taxon>
        <taxon>Magnoliopsida</taxon>
        <taxon>eudicotyledons</taxon>
        <taxon>Gunneridae</taxon>
        <taxon>Pentapetalae</taxon>
        <taxon>asterids</taxon>
        <taxon>lamiids</taxon>
        <taxon>Lamiales</taxon>
        <taxon>Lamiaceae</taxon>
        <taxon>Nepetoideae</taxon>
        <taxon>Elsholtzieae</taxon>
        <taxon>Perilla</taxon>
    </lineage>
</organism>
<dbReference type="Gene3D" id="3.40.50.1820">
    <property type="entry name" value="alpha/beta hydrolase"/>
    <property type="match status" value="1"/>
</dbReference>
<dbReference type="InterPro" id="IPR007130">
    <property type="entry name" value="DAGAT"/>
</dbReference>
<name>A0AAD4P3V7_PERFH</name>
<evidence type="ECO:0000256" key="2">
    <source>
        <dbReference type="ARBA" id="ARBA00022679"/>
    </source>
</evidence>
<dbReference type="PANTHER" id="PTHR22753">
    <property type="entry name" value="TRANSMEMBRANE PROTEIN 68"/>
    <property type="match status" value="1"/>
</dbReference>
<proteinExistence type="inferred from homology"/>
<keyword evidence="3" id="KW-0012">Acyltransferase</keyword>
<dbReference type="AlphaFoldDB" id="A0AAD4P3V7"/>
<evidence type="ECO:0000313" key="5">
    <source>
        <dbReference type="EMBL" id="KAH6825087.1"/>
    </source>
</evidence>
<dbReference type="PANTHER" id="PTHR22753:SF40">
    <property type="entry name" value="ACYLGLYCEROL LIPASE"/>
    <property type="match status" value="1"/>
</dbReference>
<keyword evidence="6" id="KW-1185">Reference proteome</keyword>
<keyword evidence="2" id="KW-0808">Transferase</keyword>